<evidence type="ECO:0000313" key="10">
    <source>
        <dbReference type="EMBL" id="EIJ33263.1"/>
    </source>
</evidence>
<reference evidence="11" key="1">
    <citation type="journal article" date="2011" name="Stand. Genomic Sci.">
        <title>Genome sequence of the filamentous, gliding Thiothrix nivea neotype strain (JP2(T)).</title>
        <authorList>
            <person name="Lapidus A."/>
            <person name="Nolan M."/>
            <person name="Lucas S."/>
            <person name="Glavina Del Rio T."/>
            <person name="Tice H."/>
            <person name="Cheng J.F."/>
            <person name="Tapia R."/>
            <person name="Han C."/>
            <person name="Goodwin L."/>
            <person name="Pitluck S."/>
            <person name="Liolios K."/>
            <person name="Pagani I."/>
            <person name="Ivanova N."/>
            <person name="Huntemann M."/>
            <person name="Mavromatis K."/>
            <person name="Mikhailova N."/>
            <person name="Pati A."/>
            <person name="Chen A."/>
            <person name="Palaniappan K."/>
            <person name="Land M."/>
            <person name="Brambilla E.M."/>
            <person name="Rohde M."/>
            <person name="Abt B."/>
            <person name="Verbarg S."/>
            <person name="Goker M."/>
            <person name="Bristow J."/>
            <person name="Eisen J.A."/>
            <person name="Markowitz V."/>
            <person name="Hugenholtz P."/>
            <person name="Kyrpides N.C."/>
            <person name="Klenk H.P."/>
            <person name="Woyke T."/>
        </authorList>
    </citation>
    <scope>NUCLEOTIDE SEQUENCE [LARGE SCALE GENOMIC DNA]</scope>
    <source>
        <strain evidence="11">ATCC 35100 / DSM 5205 / JP2</strain>
    </source>
</reference>
<dbReference type="NCBIfam" id="TIGR00613">
    <property type="entry name" value="reco"/>
    <property type="match status" value="1"/>
</dbReference>
<comment type="function">
    <text evidence="1 8">Involved in DNA repair and RecF pathway recombination.</text>
</comment>
<comment type="similarity">
    <text evidence="2 8">Belongs to the RecO family.</text>
</comment>
<name>A0A656HAM0_THINJ</name>
<sequence length="231" mass="26307">MLSLPELTPAFILRRNAYRDTSLLLDMFTREAGKITCVAKFTKGKGSRTKGMLEPFRLLDASWTGRGEVFTLFHADETRRYPLKGAGLIRALYANELLLRGLWQHQPQPELFDHYQRTLTHLLDPTDSLVLPLFELDVLAMAGYVLNLWHDDADGHDILPLVRYRFRPEHGLYPDAGEGKGIPVSGGLLIALREPEAMSAEQRKELRHTLDHLIQMLLKGKTLNARQLLNE</sequence>
<dbReference type="GO" id="GO:0006302">
    <property type="term" value="P:double-strand break repair"/>
    <property type="evidence" value="ECO:0007669"/>
    <property type="project" value="TreeGrafter"/>
</dbReference>
<gene>
    <name evidence="8" type="primary">recO</name>
    <name evidence="10" type="ORF">Thini_0626</name>
</gene>
<keyword evidence="11" id="KW-1185">Reference proteome</keyword>
<evidence type="ECO:0000259" key="9">
    <source>
        <dbReference type="Pfam" id="PF11967"/>
    </source>
</evidence>
<evidence type="ECO:0000256" key="4">
    <source>
        <dbReference type="ARBA" id="ARBA00022763"/>
    </source>
</evidence>
<protein>
    <recommendedName>
        <fullName evidence="3 8">DNA repair protein RecO</fullName>
    </recommendedName>
    <alternativeName>
        <fullName evidence="7 8">Recombination protein O</fullName>
    </alternativeName>
</protein>
<dbReference type="EMBL" id="JH651384">
    <property type="protein sequence ID" value="EIJ33263.1"/>
    <property type="molecule type" value="Genomic_DNA"/>
</dbReference>
<dbReference type="GO" id="GO:0006310">
    <property type="term" value="P:DNA recombination"/>
    <property type="evidence" value="ECO:0007669"/>
    <property type="project" value="UniProtKB-UniRule"/>
</dbReference>
<dbReference type="Proteomes" id="UP000005317">
    <property type="component" value="Unassembled WGS sequence"/>
</dbReference>
<evidence type="ECO:0000256" key="2">
    <source>
        <dbReference type="ARBA" id="ARBA00007452"/>
    </source>
</evidence>
<accession>A0A656HAM0</accession>
<dbReference type="AlphaFoldDB" id="A0A656HAM0"/>
<keyword evidence="5 8" id="KW-0233">DNA recombination</keyword>
<feature type="domain" description="DNA replication/recombination mediator RecO N-terminal" evidence="9">
    <location>
        <begin position="8"/>
        <end position="70"/>
    </location>
</feature>
<dbReference type="SUPFAM" id="SSF57863">
    <property type="entry name" value="ArfGap/RecO-like zinc finger"/>
    <property type="match status" value="1"/>
</dbReference>
<dbReference type="Gene3D" id="2.40.50.140">
    <property type="entry name" value="Nucleic acid-binding proteins"/>
    <property type="match status" value="1"/>
</dbReference>
<dbReference type="InterPro" id="IPR003717">
    <property type="entry name" value="RecO"/>
</dbReference>
<evidence type="ECO:0000256" key="5">
    <source>
        <dbReference type="ARBA" id="ARBA00023172"/>
    </source>
</evidence>
<dbReference type="SUPFAM" id="SSF50249">
    <property type="entry name" value="Nucleic acid-binding proteins"/>
    <property type="match status" value="1"/>
</dbReference>
<evidence type="ECO:0000256" key="7">
    <source>
        <dbReference type="ARBA" id="ARBA00033409"/>
    </source>
</evidence>
<dbReference type="GO" id="GO:0043590">
    <property type="term" value="C:bacterial nucleoid"/>
    <property type="evidence" value="ECO:0007669"/>
    <property type="project" value="TreeGrafter"/>
</dbReference>
<proteinExistence type="inferred from homology"/>
<evidence type="ECO:0000313" key="11">
    <source>
        <dbReference type="Proteomes" id="UP000005317"/>
    </source>
</evidence>
<dbReference type="HAMAP" id="MF_00201">
    <property type="entry name" value="RecO"/>
    <property type="match status" value="1"/>
</dbReference>
<dbReference type="InterPro" id="IPR037278">
    <property type="entry name" value="ARFGAP/RecO"/>
</dbReference>
<dbReference type="InterPro" id="IPR012340">
    <property type="entry name" value="NA-bd_OB-fold"/>
</dbReference>
<dbReference type="Pfam" id="PF11967">
    <property type="entry name" value="RecO_N"/>
    <property type="match status" value="1"/>
</dbReference>
<dbReference type="PANTHER" id="PTHR33991">
    <property type="entry name" value="DNA REPAIR PROTEIN RECO"/>
    <property type="match status" value="1"/>
</dbReference>
<dbReference type="PANTHER" id="PTHR33991:SF1">
    <property type="entry name" value="DNA REPAIR PROTEIN RECO"/>
    <property type="match status" value="1"/>
</dbReference>
<evidence type="ECO:0000256" key="8">
    <source>
        <dbReference type="HAMAP-Rule" id="MF_00201"/>
    </source>
</evidence>
<evidence type="ECO:0000256" key="1">
    <source>
        <dbReference type="ARBA" id="ARBA00003065"/>
    </source>
</evidence>
<dbReference type="Pfam" id="PF02565">
    <property type="entry name" value="RecO_C"/>
    <property type="match status" value="1"/>
</dbReference>
<keyword evidence="4 8" id="KW-0227">DNA damage</keyword>
<dbReference type="Gene3D" id="1.20.1440.120">
    <property type="entry name" value="Recombination protein O, C-terminal domain"/>
    <property type="match status" value="1"/>
</dbReference>
<keyword evidence="6 8" id="KW-0234">DNA repair</keyword>
<dbReference type="InterPro" id="IPR042242">
    <property type="entry name" value="RecO_C"/>
</dbReference>
<evidence type="ECO:0000256" key="6">
    <source>
        <dbReference type="ARBA" id="ARBA00023204"/>
    </source>
</evidence>
<evidence type="ECO:0000256" key="3">
    <source>
        <dbReference type="ARBA" id="ARBA00021310"/>
    </source>
</evidence>
<organism evidence="10 11">
    <name type="scientific">Thiothrix nivea (strain ATCC 35100 / DSM 5205 / JP2)</name>
    <dbReference type="NCBI Taxonomy" id="870187"/>
    <lineage>
        <taxon>Bacteria</taxon>
        <taxon>Pseudomonadati</taxon>
        <taxon>Pseudomonadota</taxon>
        <taxon>Gammaproteobacteria</taxon>
        <taxon>Thiotrichales</taxon>
        <taxon>Thiotrichaceae</taxon>
        <taxon>Thiothrix</taxon>
    </lineage>
</organism>
<dbReference type="InterPro" id="IPR022572">
    <property type="entry name" value="DNA_rep/recomb_RecO_N"/>
</dbReference>